<proteinExistence type="predicted"/>
<feature type="signal peptide" evidence="2">
    <location>
        <begin position="1"/>
        <end position="20"/>
    </location>
</feature>
<feature type="compositionally biased region" description="Low complexity" evidence="1">
    <location>
        <begin position="35"/>
        <end position="51"/>
    </location>
</feature>
<comment type="caution">
    <text evidence="3">The sequence shown here is derived from an EMBL/GenBank/DDBJ whole genome shotgun (WGS) entry which is preliminary data.</text>
</comment>
<sequence>MRIKSMMKGMLAVVMAMSMAACSGAPVADQTSSESPSPAQTESTAATEQETIVTEVSAETQTQEETAKAPKYVFCLLVMV</sequence>
<accession>A0AAE3D6Y3</accession>
<organism evidence="3 4">
    <name type="scientific">Waltera acetigignens</name>
    <dbReference type="NCBI Taxonomy" id="2981769"/>
    <lineage>
        <taxon>Bacteria</taxon>
        <taxon>Bacillati</taxon>
        <taxon>Bacillota</taxon>
        <taxon>Clostridia</taxon>
        <taxon>Lachnospirales</taxon>
        <taxon>Lachnospiraceae</taxon>
        <taxon>Waltera</taxon>
    </lineage>
</organism>
<evidence type="ECO:0000313" key="3">
    <source>
        <dbReference type="EMBL" id="MCC2119012.1"/>
    </source>
</evidence>
<evidence type="ECO:0000256" key="2">
    <source>
        <dbReference type="SAM" id="SignalP"/>
    </source>
</evidence>
<dbReference type="RefSeq" id="WP_227732936.1">
    <property type="nucleotide sequence ID" value="NZ_JAJEPV010000009.1"/>
</dbReference>
<dbReference type="AlphaFoldDB" id="A0AAE3D6Y3"/>
<dbReference type="PROSITE" id="PS51257">
    <property type="entry name" value="PROKAR_LIPOPROTEIN"/>
    <property type="match status" value="1"/>
</dbReference>
<evidence type="ECO:0000256" key="1">
    <source>
        <dbReference type="SAM" id="MobiDB-lite"/>
    </source>
</evidence>
<gene>
    <name evidence="3" type="ORF">LKD75_05280</name>
</gene>
<keyword evidence="2" id="KW-0732">Signal</keyword>
<reference evidence="3 4" key="1">
    <citation type="submission" date="2021-10" db="EMBL/GenBank/DDBJ databases">
        <title>Anaerobic single-cell dispensing facilitates the cultivation of human gut bacteria.</title>
        <authorList>
            <person name="Afrizal A."/>
        </authorList>
    </citation>
    <scope>NUCLEOTIDE SEQUENCE [LARGE SCALE GENOMIC DNA]</scope>
    <source>
        <strain evidence="3 4">CLA-AA-H273</strain>
    </source>
</reference>
<dbReference type="EMBL" id="JAJEPV010000009">
    <property type="protein sequence ID" value="MCC2119012.1"/>
    <property type="molecule type" value="Genomic_DNA"/>
</dbReference>
<feature type="region of interest" description="Disordered" evidence="1">
    <location>
        <begin position="25"/>
        <end position="51"/>
    </location>
</feature>
<name>A0AAE3D6Y3_9FIRM</name>
<keyword evidence="4" id="KW-1185">Reference proteome</keyword>
<protein>
    <submittedName>
        <fullName evidence="3">Uncharacterized protein</fullName>
    </submittedName>
</protein>
<feature type="chain" id="PRO_5042069602" evidence="2">
    <location>
        <begin position="21"/>
        <end position="80"/>
    </location>
</feature>
<evidence type="ECO:0000313" key="4">
    <source>
        <dbReference type="Proteomes" id="UP001197795"/>
    </source>
</evidence>
<dbReference type="Proteomes" id="UP001197795">
    <property type="component" value="Unassembled WGS sequence"/>
</dbReference>